<dbReference type="Pfam" id="PF15713">
    <property type="entry name" value="PTPRCAP"/>
    <property type="match status" value="1"/>
</dbReference>
<feature type="compositionally biased region" description="Acidic residues" evidence="1">
    <location>
        <begin position="132"/>
        <end position="151"/>
    </location>
</feature>
<proteinExistence type="predicted"/>
<accession>A0A6P8PPC9</accession>
<feature type="region of interest" description="Disordered" evidence="1">
    <location>
        <begin position="128"/>
        <end position="212"/>
    </location>
</feature>
<dbReference type="Proteomes" id="UP000515159">
    <property type="component" value="Chromosome 14"/>
</dbReference>
<reference evidence="4" key="1">
    <citation type="submission" date="2025-08" db="UniProtKB">
        <authorList>
            <consortium name="RefSeq"/>
        </authorList>
    </citation>
    <scope>IDENTIFICATION</scope>
</reference>
<dbReference type="OrthoDB" id="9451766at2759"/>
<dbReference type="AlphaFoldDB" id="A0A6P8PPC9"/>
<keyword evidence="3" id="KW-1185">Reference proteome</keyword>
<dbReference type="FunCoup" id="A0A6P8PPC9">
    <property type="interactions" value="356"/>
</dbReference>
<dbReference type="KEGG" id="gsh:117348461"/>
<evidence type="ECO:0000313" key="4">
    <source>
        <dbReference type="RefSeq" id="XP_033776538.1"/>
    </source>
</evidence>
<keyword evidence="2" id="KW-1133">Transmembrane helix</keyword>
<evidence type="ECO:0000313" key="3">
    <source>
        <dbReference type="Proteomes" id="UP000515159"/>
    </source>
</evidence>
<keyword evidence="2" id="KW-0472">Membrane</keyword>
<dbReference type="GeneID" id="117348461"/>
<dbReference type="RefSeq" id="XP_033776538.1">
    <property type="nucleotide sequence ID" value="XM_033920647.1"/>
</dbReference>
<name>A0A6P8PPC9_GEOSA</name>
<feature type="transmembrane region" description="Helical" evidence="2">
    <location>
        <begin position="50"/>
        <end position="73"/>
    </location>
</feature>
<sequence>MPSSPVPQCQQIKGFFLAAMAQAGSGWTWVSLSLFFMFGVQALEKEPKDFTTTVVVLLLLFLFLLAAFIVAWYHLNRITEGRYHPRNLCRGDDEEEWHAGAIGRLLRAVAGTWRIFYSRVRGEAADEHLREDAEEMELPQRDEEEGDDGEDTYSQRSMGRRSSRAMDDGADESSSNEPNSEDDYSSCSGRDLRDGVGAQTPKAAGEKPKAGSSEALLCDLHAFSGSAVWQEDSLQGSERQDVTAL</sequence>
<dbReference type="PANTHER" id="PTHR15312">
    <property type="entry name" value="PROTEIN TYROSINE PHOSPHATASE RECEPTOR TYPE C-ASSOCIATED PROTEIN"/>
    <property type="match status" value="1"/>
</dbReference>
<feature type="transmembrane region" description="Helical" evidence="2">
    <location>
        <begin position="12"/>
        <end position="38"/>
    </location>
</feature>
<keyword evidence="4" id="KW-0675">Receptor</keyword>
<gene>
    <name evidence="4" type="primary">PTPRCAP</name>
</gene>
<evidence type="ECO:0000256" key="1">
    <source>
        <dbReference type="SAM" id="MobiDB-lite"/>
    </source>
</evidence>
<evidence type="ECO:0000256" key="2">
    <source>
        <dbReference type="SAM" id="Phobius"/>
    </source>
</evidence>
<dbReference type="InterPro" id="IPR016553">
    <property type="entry name" value="PTPRCAP"/>
</dbReference>
<dbReference type="PANTHER" id="PTHR15312:SF1">
    <property type="entry name" value="PROTEIN TYROSINE PHOSPHATASE RECEPTOR TYPE C-ASSOCIATED PROTEIN"/>
    <property type="match status" value="1"/>
</dbReference>
<organism evidence="3 4">
    <name type="scientific">Geotrypetes seraphini</name>
    <name type="common">Gaboon caecilian</name>
    <name type="synonym">Caecilia seraphini</name>
    <dbReference type="NCBI Taxonomy" id="260995"/>
    <lineage>
        <taxon>Eukaryota</taxon>
        <taxon>Metazoa</taxon>
        <taxon>Chordata</taxon>
        <taxon>Craniata</taxon>
        <taxon>Vertebrata</taxon>
        <taxon>Euteleostomi</taxon>
        <taxon>Amphibia</taxon>
        <taxon>Gymnophiona</taxon>
        <taxon>Geotrypetes</taxon>
    </lineage>
</organism>
<keyword evidence="2" id="KW-0812">Transmembrane</keyword>
<dbReference type="CTD" id="5790"/>
<dbReference type="InParanoid" id="A0A6P8PPC9"/>
<protein>
    <submittedName>
        <fullName evidence="4">Protein tyrosine phosphatase receptor type C-associated protein</fullName>
    </submittedName>
</protein>